<sequence>MKRYWMMYVCLLFALSACGTQPSPSESGATAEDTTVQEEDTGSHEDTETDQNEEIESNTESEEASQAGNSPESPENNQQLTEEEDKKQQVFRDGTYERISHTSGGLLDIQDNGDQAFSFEIHVSEGANVGHLSGNAKMNEDFQATYQGPDSCSLTFEWKDSNILVSSSDDCKYYSGNGVTFDGVFYGEGHAAEIEPDTLSSLGLLTVEQEDLFKAMVGVDYELFLSTFHLIQEEEIIDSFEGEAYSAKVQGLPGMMEGILMHGDGDALWAAIIDEEKVKYYSNNEILVPETIEEWAKEFTEFSHVLMPEELSFEQRGSLPTSEEEQAAEVSTEEVSEKKAPAAQEPAASWEGEWLIDGSSDIGGSLTIYNEDDTGFSFDIHVSNTHAGSVEGYAVKDGSTALQSADEIGCQMSFVKEGNSITTTEGSECWQWSGSGIHLNHTFVK</sequence>
<dbReference type="RefSeq" id="WP_385937429.1">
    <property type="nucleotide sequence ID" value="NZ_JBHSOZ010000002.1"/>
</dbReference>
<feature type="compositionally biased region" description="Polar residues" evidence="1">
    <location>
        <begin position="64"/>
        <end position="80"/>
    </location>
</feature>
<keyword evidence="2" id="KW-0732">Signal</keyword>
<evidence type="ECO:0000313" key="4">
    <source>
        <dbReference type="Proteomes" id="UP001596142"/>
    </source>
</evidence>
<proteinExistence type="predicted"/>
<accession>A0ABW0YFZ2</accession>
<gene>
    <name evidence="3" type="ORF">ACFPU1_00975</name>
</gene>
<evidence type="ECO:0000256" key="1">
    <source>
        <dbReference type="SAM" id="MobiDB-lite"/>
    </source>
</evidence>
<dbReference type="PROSITE" id="PS51257">
    <property type="entry name" value="PROKAR_LIPOPROTEIN"/>
    <property type="match status" value="1"/>
</dbReference>
<name>A0ABW0YFZ2_9BACI</name>
<comment type="caution">
    <text evidence="3">The sequence shown here is derived from an EMBL/GenBank/DDBJ whole genome shotgun (WGS) entry which is preliminary data.</text>
</comment>
<reference evidence="4" key="1">
    <citation type="journal article" date="2019" name="Int. J. Syst. Evol. Microbiol.">
        <title>The Global Catalogue of Microorganisms (GCM) 10K type strain sequencing project: providing services to taxonomists for standard genome sequencing and annotation.</title>
        <authorList>
            <consortium name="The Broad Institute Genomics Platform"/>
            <consortium name="The Broad Institute Genome Sequencing Center for Infectious Disease"/>
            <person name="Wu L."/>
            <person name="Ma J."/>
        </authorList>
    </citation>
    <scope>NUCLEOTIDE SEQUENCE [LARGE SCALE GENOMIC DNA]</scope>
    <source>
        <strain evidence="4">CECT 7184</strain>
    </source>
</reference>
<feature type="compositionally biased region" description="Acidic residues" evidence="1">
    <location>
        <begin position="47"/>
        <end position="63"/>
    </location>
</feature>
<feature type="region of interest" description="Disordered" evidence="1">
    <location>
        <begin position="20"/>
        <end position="90"/>
    </location>
</feature>
<evidence type="ECO:0000256" key="2">
    <source>
        <dbReference type="SAM" id="SignalP"/>
    </source>
</evidence>
<dbReference type="EMBL" id="JBHSOZ010000002">
    <property type="protein sequence ID" value="MFC5711345.1"/>
    <property type="molecule type" value="Genomic_DNA"/>
</dbReference>
<protein>
    <submittedName>
        <fullName evidence="3">Uncharacterized protein</fullName>
    </submittedName>
</protein>
<feature type="signal peptide" evidence="2">
    <location>
        <begin position="1"/>
        <end position="19"/>
    </location>
</feature>
<feature type="compositionally biased region" description="Acidic residues" evidence="1">
    <location>
        <begin position="322"/>
        <end position="334"/>
    </location>
</feature>
<evidence type="ECO:0000313" key="3">
    <source>
        <dbReference type="EMBL" id="MFC5711345.1"/>
    </source>
</evidence>
<dbReference type="Proteomes" id="UP001596142">
    <property type="component" value="Unassembled WGS sequence"/>
</dbReference>
<feature type="compositionally biased region" description="Polar residues" evidence="1">
    <location>
        <begin position="20"/>
        <end position="34"/>
    </location>
</feature>
<feature type="region of interest" description="Disordered" evidence="1">
    <location>
        <begin position="313"/>
        <end position="348"/>
    </location>
</feature>
<organism evidence="3 4">
    <name type="scientific">Thalassorhabdus alkalitolerans</name>
    <dbReference type="NCBI Taxonomy" id="2282697"/>
    <lineage>
        <taxon>Bacteria</taxon>
        <taxon>Bacillati</taxon>
        <taxon>Bacillota</taxon>
        <taxon>Bacilli</taxon>
        <taxon>Bacillales</taxon>
        <taxon>Bacillaceae</taxon>
        <taxon>Thalassorhabdus</taxon>
    </lineage>
</organism>
<keyword evidence="4" id="KW-1185">Reference proteome</keyword>
<feature type="chain" id="PRO_5046085816" evidence="2">
    <location>
        <begin position="20"/>
        <end position="445"/>
    </location>
</feature>